<dbReference type="PANTHER" id="PTHR43649:SF28">
    <property type="entry name" value="BINDING PROTEIN COMPONENT OF ABC SUGAR TRANSPORTER-RELATED"/>
    <property type="match status" value="1"/>
</dbReference>
<organism evidence="7 8">
    <name type="scientific">Aerophobetes bacterium</name>
    <dbReference type="NCBI Taxonomy" id="2030807"/>
    <lineage>
        <taxon>Bacteria</taxon>
        <taxon>Candidatus Aerophobota</taxon>
    </lineage>
</organism>
<dbReference type="Pfam" id="PF01547">
    <property type="entry name" value="SBP_bac_1"/>
    <property type="match status" value="1"/>
</dbReference>
<dbReference type="InterPro" id="IPR050490">
    <property type="entry name" value="Bact_solute-bd_prot1"/>
</dbReference>
<dbReference type="AlphaFoldDB" id="A0A662CYM4"/>
<evidence type="ECO:0000256" key="4">
    <source>
        <dbReference type="ARBA" id="ARBA00022729"/>
    </source>
</evidence>
<dbReference type="Proteomes" id="UP000277457">
    <property type="component" value="Unassembled WGS sequence"/>
</dbReference>
<evidence type="ECO:0000256" key="3">
    <source>
        <dbReference type="ARBA" id="ARBA00022448"/>
    </source>
</evidence>
<evidence type="ECO:0000256" key="1">
    <source>
        <dbReference type="ARBA" id="ARBA00004196"/>
    </source>
</evidence>
<dbReference type="Gene3D" id="3.40.190.10">
    <property type="entry name" value="Periplasmic binding protein-like II"/>
    <property type="match status" value="2"/>
</dbReference>
<dbReference type="PANTHER" id="PTHR43649">
    <property type="entry name" value="ARABINOSE-BINDING PROTEIN-RELATED"/>
    <property type="match status" value="1"/>
</dbReference>
<dbReference type="InterPro" id="IPR006059">
    <property type="entry name" value="SBP"/>
</dbReference>
<comment type="similarity">
    <text evidence="2">Belongs to the bacterial solute-binding protein 1 family.</text>
</comment>
<evidence type="ECO:0000256" key="6">
    <source>
        <dbReference type="ARBA" id="ARBA00049753"/>
    </source>
</evidence>
<dbReference type="GO" id="GO:0030313">
    <property type="term" value="C:cell envelope"/>
    <property type="evidence" value="ECO:0007669"/>
    <property type="project" value="UniProtKB-SubCell"/>
</dbReference>
<evidence type="ECO:0000313" key="8">
    <source>
        <dbReference type="Proteomes" id="UP000277457"/>
    </source>
</evidence>
<keyword evidence="3" id="KW-0813">Transport</keyword>
<reference evidence="7 8" key="1">
    <citation type="submission" date="2018-06" db="EMBL/GenBank/DDBJ databases">
        <title>Extensive metabolic versatility and redundancy in microbially diverse, dynamic hydrothermal sediments.</title>
        <authorList>
            <person name="Dombrowski N."/>
            <person name="Teske A."/>
            <person name="Baker B.J."/>
        </authorList>
    </citation>
    <scope>NUCLEOTIDE SEQUENCE [LARGE SCALE GENOMIC DNA]</scope>
    <source>
        <strain evidence="7">B7_G13</strain>
    </source>
</reference>
<sequence>MKVWTPAKPELLFGVGPKGQLVVASWWTAGGEAEGLKGLFDIYRSKYPEVEIVNATVAGGAGYVFRAVVKPRLIAGDPPDTFQLHAGLEVEGYSPETYLKPLDDLYAIEGWKNVFPPDLLKLLEYKDHYWGVPVNIHRSNVLWYDKSIFARAGLIPPRTWDEFFDVCETLKAQGIVPIVMGTKGGWEAGHVFEGILAGVLGAEKYKGLWTGATPWTDPLVTQALKVYKRMLTYVNTDHSALSWDGAGEYMVANKGAMMIMGDWANGWFMAKGYTDYGWAPVPGTKGIFVALSDTFCLPKMARNRDNAIAWLRICGSKEGQEAFNTKKGSIPSRMDCDPSLFNEYLQSAMRDWKTDAIVPSCIHGAAAIESWVTDYKDVINLFTATGDVSAAQSALQEACITAGVCK</sequence>
<protein>
    <recommendedName>
        <fullName evidence="6">Probable sugar-binding periplasmic protein</fullName>
    </recommendedName>
</protein>
<evidence type="ECO:0000313" key="7">
    <source>
        <dbReference type="EMBL" id="RLE06923.1"/>
    </source>
</evidence>
<gene>
    <name evidence="7" type="ORF">DRZ78_03860</name>
</gene>
<evidence type="ECO:0000256" key="2">
    <source>
        <dbReference type="ARBA" id="ARBA00008520"/>
    </source>
</evidence>
<proteinExistence type="inferred from homology"/>
<comment type="subcellular location">
    <subcellularLocation>
        <location evidence="1">Cell envelope</location>
    </subcellularLocation>
</comment>
<name>A0A662CYM4_UNCAE</name>
<keyword evidence="4" id="KW-0732">Signal</keyword>
<comment type="caution">
    <text evidence="7">The sequence shown here is derived from an EMBL/GenBank/DDBJ whole genome shotgun (WGS) entry which is preliminary data.</text>
</comment>
<accession>A0A662CYM4</accession>
<comment type="function">
    <text evidence="5">Part of a binding-protein-dependent transport system for a sugar.</text>
</comment>
<dbReference type="SUPFAM" id="SSF53850">
    <property type="entry name" value="Periplasmic binding protein-like II"/>
    <property type="match status" value="1"/>
</dbReference>
<dbReference type="EMBL" id="QMPY01000136">
    <property type="protein sequence ID" value="RLE06923.1"/>
    <property type="molecule type" value="Genomic_DNA"/>
</dbReference>
<evidence type="ECO:0000256" key="5">
    <source>
        <dbReference type="ARBA" id="ARBA00049629"/>
    </source>
</evidence>